<feature type="region of interest" description="Disordered" evidence="1">
    <location>
        <begin position="45"/>
        <end position="65"/>
    </location>
</feature>
<feature type="compositionally biased region" description="Low complexity" evidence="1">
    <location>
        <begin position="98"/>
        <end position="107"/>
    </location>
</feature>
<gene>
    <name evidence="2" type="ORF">g.131659</name>
</gene>
<feature type="region of interest" description="Disordered" evidence="1">
    <location>
        <begin position="84"/>
        <end position="109"/>
    </location>
</feature>
<feature type="compositionally biased region" description="Basic and acidic residues" evidence="1">
    <location>
        <begin position="85"/>
        <end position="96"/>
    </location>
</feature>
<evidence type="ECO:0000256" key="1">
    <source>
        <dbReference type="SAM" id="MobiDB-lite"/>
    </source>
</evidence>
<protein>
    <submittedName>
        <fullName evidence="2">Uncharacterized protein</fullName>
    </submittedName>
</protein>
<proteinExistence type="predicted"/>
<organism evidence="2">
    <name type="scientific">Sipha flava</name>
    <name type="common">yellow sugarcane aphid</name>
    <dbReference type="NCBI Taxonomy" id="143950"/>
    <lineage>
        <taxon>Eukaryota</taxon>
        <taxon>Metazoa</taxon>
        <taxon>Ecdysozoa</taxon>
        <taxon>Arthropoda</taxon>
        <taxon>Hexapoda</taxon>
        <taxon>Insecta</taxon>
        <taxon>Pterygota</taxon>
        <taxon>Neoptera</taxon>
        <taxon>Paraneoptera</taxon>
        <taxon>Hemiptera</taxon>
        <taxon>Sternorrhyncha</taxon>
        <taxon>Aphidomorpha</taxon>
        <taxon>Aphidoidea</taxon>
        <taxon>Aphididae</taxon>
        <taxon>Sipha</taxon>
    </lineage>
</organism>
<name>A0A2S2QCL3_9HEMI</name>
<evidence type="ECO:0000313" key="2">
    <source>
        <dbReference type="EMBL" id="MBY75260.1"/>
    </source>
</evidence>
<dbReference type="AlphaFoldDB" id="A0A2S2QCL3"/>
<accession>A0A2S2QCL3</accession>
<sequence length="141" mass="16477">MNRCITERNQKKIVRARDYALQEYGRTSVRVCAWIHVHGAQRTDGHTRVSAGRRRTAAPHERATEEHADETRFIRYFLSRTLHTHTTDGRHSREQLDDGNNGQQKKQNINRNAIGVRAFTYDGWRLFGHTSGVRMRVYVCE</sequence>
<dbReference type="EMBL" id="GGMS01006057">
    <property type="protein sequence ID" value="MBY75260.1"/>
    <property type="molecule type" value="Transcribed_RNA"/>
</dbReference>
<reference evidence="2" key="1">
    <citation type="submission" date="2018-04" db="EMBL/GenBank/DDBJ databases">
        <title>Transcriptome assembly of Sipha flava.</title>
        <authorList>
            <person name="Scully E.D."/>
            <person name="Geib S.M."/>
            <person name="Palmer N.A."/>
            <person name="Koch K."/>
            <person name="Bradshaw J."/>
            <person name="Heng-Moss T."/>
            <person name="Sarath G."/>
        </authorList>
    </citation>
    <scope>NUCLEOTIDE SEQUENCE</scope>
</reference>